<feature type="domain" description="Double-GTPase 2" evidence="3">
    <location>
        <begin position="263"/>
        <end position="447"/>
    </location>
</feature>
<name>A0ABY5F5N0_9ACTN</name>
<organism evidence="4 5">
    <name type="scientific">Streptomyces cavourensis</name>
    <dbReference type="NCBI Taxonomy" id="67258"/>
    <lineage>
        <taxon>Bacteria</taxon>
        <taxon>Bacillati</taxon>
        <taxon>Actinomycetota</taxon>
        <taxon>Actinomycetes</taxon>
        <taxon>Kitasatosporales</taxon>
        <taxon>Streptomycetaceae</taxon>
        <taxon>Streptomyces</taxon>
    </lineage>
</organism>
<evidence type="ECO:0000256" key="1">
    <source>
        <dbReference type="SAM" id="MobiDB-lite"/>
    </source>
</evidence>
<dbReference type="InterPro" id="IPR045528">
    <property type="entry name" value="DO-GTPase2"/>
</dbReference>
<keyword evidence="5" id="KW-1185">Reference proteome</keyword>
<evidence type="ECO:0000256" key="2">
    <source>
        <dbReference type="SAM" id="Phobius"/>
    </source>
</evidence>
<accession>A0ABY5F5N0</accession>
<keyword evidence="2" id="KW-1133">Transmembrane helix</keyword>
<feature type="transmembrane region" description="Helical" evidence="2">
    <location>
        <begin position="6"/>
        <end position="26"/>
    </location>
</feature>
<dbReference type="InterPro" id="IPR027417">
    <property type="entry name" value="P-loop_NTPase"/>
</dbReference>
<feature type="compositionally biased region" description="Low complexity" evidence="1">
    <location>
        <begin position="525"/>
        <end position="534"/>
    </location>
</feature>
<dbReference type="SUPFAM" id="SSF52540">
    <property type="entry name" value="P-loop containing nucleoside triphosphate hydrolases"/>
    <property type="match status" value="1"/>
</dbReference>
<feature type="region of interest" description="Disordered" evidence="1">
    <location>
        <begin position="517"/>
        <end position="558"/>
    </location>
</feature>
<keyword evidence="2" id="KW-0472">Membrane</keyword>
<evidence type="ECO:0000313" key="4">
    <source>
        <dbReference type="EMBL" id="UTR79011.1"/>
    </source>
</evidence>
<feature type="transmembrane region" description="Helical" evidence="2">
    <location>
        <begin position="120"/>
        <end position="142"/>
    </location>
</feature>
<evidence type="ECO:0000259" key="3">
    <source>
        <dbReference type="Pfam" id="PF19993"/>
    </source>
</evidence>
<feature type="transmembrane region" description="Helical" evidence="2">
    <location>
        <begin position="148"/>
        <end position="168"/>
    </location>
</feature>
<feature type="compositionally biased region" description="Pro residues" evidence="1">
    <location>
        <begin position="535"/>
        <end position="545"/>
    </location>
</feature>
<dbReference type="RefSeq" id="WP_255238980.1">
    <property type="nucleotide sequence ID" value="NZ_CP101397.1"/>
</dbReference>
<protein>
    <submittedName>
        <fullName evidence="4">DUF4282 domain-containing protein</fullName>
    </submittedName>
</protein>
<dbReference type="EMBL" id="CP101397">
    <property type="protein sequence ID" value="UTR79011.1"/>
    <property type="molecule type" value="Genomic_DNA"/>
</dbReference>
<reference evidence="4" key="1">
    <citation type="submission" date="2022-07" db="EMBL/GenBank/DDBJ databases">
        <title>Genomic of Streptomyces cavourensis F2.</title>
        <authorList>
            <person name="Hu S."/>
            <person name="Liang W."/>
        </authorList>
    </citation>
    <scope>NUCLEOTIDE SEQUENCE</scope>
    <source>
        <strain evidence="4">F2</strain>
    </source>
</reference>
<evidence type="ECO:0000313" key="5">
    <source>
        <dbReference type="Proteomes" id="UP001058236"/>
    </source>
</evidence>
<keyword evidence="2" id="KW-0812">Transmembrane</keyword>
<proteinExistence type="predicted"/>
<gene>
    <name evidence="4" type="ORF">NLU04_11340</name>
</gene>
<sequence length="558" mass="60746">MGGLISAALWLTVAVWAGVWLFRAFWEFLALALRSSAQGLGPRTPGTPDPRIPPLGAEPAQRAYWSELLWVDAYTSTRAAASAVRHRLLGRWMAVTARRMFTGRQPSTGYRFDHWIARSVVRLLAPGTALGAITGALLASAVMVLVHLVMWLLAGLVWLAAVAGVAVLRGADRGVALVRGVRMKCPYPGCYRPFPLAVHRCPGCRTAHRELRPGRFGALWHLCSCGRRLTTVSLAGRDRLPVECPHCDRSLPSGIGRLRTVHIPVVGGTSSGKTMLMAAAVAGLHASTGRSALKVEFATADDRRDMVDLNGQLKQSGRVRKTQGGQPRALMLRISHRRSHRLLYLYDPMGESLYDVDSTRRQEYLAHADGVILVVDVLADPRVRRSFSADEEALARAANPSEPGPWETYQTFTGELPGLTGRRRGTRLPLAVVVTKRDVLDRIERLRVPATGIGPWLATIGLDRLVRDLGHRFRTRRYWALSAYAATGTGPLVSEQQRAAEAVLWILSRTGLRVGKLLPEDSESPRAPSGSAAGPPSPSPSPSVPGPREAPVQDRSTP</sequence>
<dbReference type="Pfam" id="PF19993">
    <property type="entry name" value="DO-GTPase2"/>
    <property type="match status" value="1"/>
</dbReference>
<dbReference type="Proteomes" id="UP001058236">
    <property type="component" value="Chromosome"/>
</dbReference>